<dbReference type="InterPro" id="IPR003593">
    <property type="entry name" value="AAA+_ATPase"/>
</dbReference>
<dbReference type="PANTHER" id="PTHR42781:SF4">
    <property type="entry name" value="SPERMIDINE_PUTRESCINE IMPORT ATP-BINDING PROTEIN POTA"/>
    <property type="match status" value="1"/>
</dbReference>
<dbReference type="EMBL" id="JANUXW010000003">
    <property type="protein sequence ID" value="MCS4533612.1"/>
    <property type="molecule type" value="Genomic_DNA"/>
</dbReference>
<comment type="caution">
    <text evidence="6">The sequence shown here is derived from an EMBL/GenBank/DDBJ whole genome shotgun (WGS) entry which is preliminary data.</text>
</comment>
<evidence type="ECO:0000256" key="3">
    <source>
        <dbReference type="ARBA" id="ARBA00022741"/>
    </source>
</evidence>
<dbReference type="Proteomes" id="UP001166947">
    <property type="component" value="Unassembled WGS sequence"/>
</dbReference>
<keyword evidence="1" id="KW-0813">Transport</keyword>
<dbReference type="PROSITE" id="PS50893">
    <property type="entry name" value="ABC_TRANSPORTER_2"/>
    <property type="match status" value="1"/>
</dbReference>
<accession>A0ABT2FBW4</accession>
<dbReference type="SMART" id="SM00382">
    <property type="entry name" value="AAA"/>
    <property type="match status" value="1"/>
</dbReference>
<evidence type="ECO:0000256" key="1">
    <source>
        <dbReference type="ARBA" id="ARBA00022448"/>
    </source>
</evidence>
<dbReference type="PROSITE" id="PS00211">
    <property type="entry name" value="ABC_TRANSPORTER_1"/>
    <property type="match status" value="1"/>
</dbReference>
<dbReference type="Pfam" id="PF00005">
    <property type="entry name" value="ABC_tran"/>
    <property type="match status" value="1"/>
</dbReference>
<keyword evidence="3" id="KW-0547">Nucleotide-binding</keyword>
<dbReference type="InterPro" id="IPR017871">
    <property type="entry name" value="ABC_transporter-like_CS"/>
</dbReference>
<keyword evidence="2" id="KW-1003">Cell membrane</keyword>
<reference evidence="6" key="1">
    <citation type="submission" date="2022-08" db="EMBL/GenBank/DDBJ databases">
        <authorList>
            <person name="Volokhov D.V."/>
            <person name="Furtak V.A."/>
            <person name="Zagorodnyaya T.A."/>
        </authorList>
    </citation>
    <scope>NUCLEOTIDE SEQUENCE</scope>
    <source>
        <strain evidence="6">CSL10203-ORH2</strain>
    </source>
</reference>
<sequence length="216" mass="24426">MLFDIDIHKQLPAFKLDIRLHSDAKKLVLIGASGSGKSLTLRLIAGLLQPDSGHIRINGQTWFDHPTHLPAAQRKAGLMFQDYALFPHLTVAQNIAFGLHRGWRNPPKRPSENVRYWLDLMQLTPFADCYPHQISGGQKQRAALARTLATQPPLLLLDEPFSALDTELRRHTRQELLQLQQANGIPMILITHDPADTEIADEVWRMENGRLSRSKA</sequence>
<dbReference type="PANTHER" id="PTHR42781">
    <property type="entry name" value="SPERMIDINE/PUTRESCINE IMPORT ATP-BINDING PROTEIN POTA"/>
    <property type="match status" value="1"/>
</dbReference>
<dbReference type="RefSeq" id="WP_259291423.1">
    <property type="nucleotide sequence ID" value="NZ_JANUXW010000003.1"/>
</dbReference>
<proteinExistence type="predicted"/>
<dbReference type="Gene3D" id="3.40.50.300">
    <property type="entry name" value="P-loop containing nucleotide triphosphate hydrolases"/>
    <property type="match status" value="1"/>
</dbReference>
<feature type="domain" description="ABC transporter" evidence="5">
    <location>
        <begin position="2"/>
        <end position="216"/>
    </location>
</feature>
<gene>
    <name evidence="6" type="ORF">NXS09_04775</name>
</gene>
<dbReference type="InterPro" id="IPR027417">
    <property type="entry name" value="P-loop_NTPase"/>
</dbReference>
<keyword evidence="4 6" id="KW-0067">ATP-binding</keyword>
<dbReference type="InterPro" id="IPR050093">
    <property type="entry name" value="ABC_SmlMolc_Importer"/>
</dbReference>
<keyword evidence="2" id="KW-0472">Membrane</keyword>
<reference evidence="6" key="2">
    <citation type="journal article" date="2023" name="Curr. Microbiol.">
        <title>Neisseria montereyensis sp. nov., Isolated from Oropharynx of California Sea Lion (Zalophus californianus): Genomic, Phylogenetic, and Phenotypic Study.</title>
        <authorList>
            <person name="Volokhov D.V."/>
            <person name="Zagorodnyaya T.A."/>
            <person name="Furtak V.A."/>
            <person name="Nattanmai G."/>
            <person name="Randall L."/>
            <person name="Jose S."/>
            <person name="Gao Y."/>
            <person name="Gulland F.M."/>
            <person name="Eisenberg T."/>
            <person name="Delmonte P."/>
            <person name="Blom J."/>
            <person name="Mitchell K.K."/>
        </authorList>
    </citation>
    <scope>NUCLEOTIDE SEQUENCE</scope>
    <source>
        <strain evidence="6">CSL10203-ORH2</strain>
    </source>
</reference>
<evidence type="ECO:0000256" key="2">
    <source>
        <dbReference type="ARBA" id="ARBA00022475"/>
    </source>
</evidence>
<name>A0ABT2FBW4_9NEIS</name>
<evidence type="ECO:0000313" key="6">
    <source>
        <dbReference type="EMBL" id="MCS4533612.1"/>
    </source>
</evidence>
<organism evidence="6 7">
    <name type="scientific">Neisseria montereyensis</name>
    <dbReference type="NCBI Taxonomy" id="2973938"/>
    <lineage>
        <taxon>Bacteria</taxon>
        <taxon>Pseudomonadati</taxon>
        <taxon>Pseudomonadota</taxon>
        <taxon>Betaproteobacteria</taxon>
        <taxon>Neisseriales</taxon>
        <taxon>Neisseriaceae</taxon>
        <taxon>Neisseria</taxon>
    </lineage>
</organism>
<keyword evidence="7" id="KW-1185">Reference proteome</keyword>
<protein>
    <submittedName>
        <fullName evidence="6">ATP-binding cassette domain-containing protein</fullName>
    </submittedName>
</protein>
<evidence type="ECO:0000259" key="5">
    <source>
        <dbReference type="PROSITE" id="PS50893"/>
    </source>
</evidence>
<evidence type="ECO:0000256" key="4">
    <source>
        <dbReference type="ARBA" id="ARBA00022840"/>
    </source>
</evidence>
<evidence type="ECO:0000313" key="7">
    <source>
        <dbReference type="Proteomes" id="UP001166947"/>
    </source>
</evidence>
<dbReference type="GO" id="GO:0005524">
    <property type="term" value="F:ATP binding"/>
    <property type="evidence" value="ECO:0007669"/>
    <property type="project" value="UniProtKB-KW"/>
</dbReference>
<dbReference type="SUPFAM" id="SSF52540">
    <property type="entry name" value="P-loop containing nucleoside triphosphate hydrolases"/>
    <property type="match status" value="1"/>
</dbReference>
<dbReference type="InterPro" id="IPR003439">
    <property type="entry name" value="ABC_transporter-like_ATP-bd"/>
</dbReference>